<dbReference type="Pfam" id="PF00082">
    <property type="entry name" value="Peptidase_S8"/>
    <property type="match status" value="1"/>
</dbReference>
<keyword evidence="9" id="KW-1185">Reference proteome</keyword>
<keyword evidence="3" id="KW-0378">Hydrolase</keyword>
<dbReference type="Proteomes" id="UP000078544">
    <property type="component" value="Unassembled WGS sequence"/>
</dbReference>
<accession>A0A166N695</accession>
<dbReference type="OrthoDB" id="5062141at2759"/>
<dbReference type="STRING" id="1081109.A0A166N695"/>
<evidence type="ECO:0000256" key="4">
    <source>
        <dbReference type="ARBA" id="ARBA00022825"/>
    </source>
</evidence>
<name>A0A166N695_9HYPO</name>
<dbReference type="InterPro" id="IPR022398">
    <property type="entry name" value="Peptidase_S8_His-AS"/>
</dbReference>
<evidence type="ECO:0000256" key="5">
    <source>
        <dbReference type="PROSITE-ProRule" id="PRU01240"/>
    </source>
</evidence>
<dbReference type="SUPFAM" id="SSF52743">
    <property type="entry name" value="Subtilisin-like"/>
    <property type="match status" value="1"/>
</dbReference>
<gene>
    <name evidence="8" type="ORF">AAL_08271</name>
</gene>
<evidence type="ECO:0000259" key="7">
    <source>
        <dbReference type="Pfam" id="PF00082"/>
    </source>
</evidence>
<dbReference type="GO" id="GO:0006508">
    <property type="term" value="P:proteolysis"/>
    <property type="evidence" value="ECO:0007669"/>
    <property type="project" value="UniProtKB-KW"/>
</dbReference>
<comment type="similarity">
    <text evidence="1 5">Belongs to the peptidase S8 family.</text>
</comment>
<keyword evidence="6" id="KW-0732">Signal</keyword>
<dbReference type="AlphaFoldDB" id="A0A166N695"/>
<evidence type="ECO:0000256" key="1">
    <source>
        <dbReference type="ARBA" id="ARBA00011073"/>
    </source>
</evidence>
<evidence type="ECO:0000256" key="6">
    <source>
        <dbReference type="SAM" id="SignalP"/>
    </source>
</evidence>
<dbReference type="Gene3D" id="3.40.50.200">
    <property type="entry name" value="Peptidase S8/S53 domain"/>
    <property type="match status" value="1"/>
</dbReference>
<organism evidence="8 9">
    <name type="scientific">Moelleriella libera RCEF 2490</name>
    <dbReference type="NCBI Taxonomy" id="1081109"/>
    <lineage>
        <taxon>Eukaryota</taxon>
        <taxon>Fungi</taxon>
        <taxon>Dikarya</taxon>
        <taxon>Ascomycota</taxon>
        <taxon>Pezizomycotina</taxon>
        <taxon>Sordariomycetes</taxon>
        <taxon>Hypocreomycetidae</taxon>
        <taxon>Hypocreales</taxon>
        <taxon>Clavicipitaceae</taxon>
        <taxon>Moelleriella</taxon>
    </lineage>
</organism>
<dbReference type="InterPro" id="IPR050131">
    <property type="entry name" value="Peptidase_S8_subtilisin-like"/>
</dbReference>
<comment type="caution">
    <text evidence="8">The sequence shown here is derived from an EMBL/GenBank/DDBJ whole genome shotgun (WGS) entry which is preliminary data.</text>
</comment>
<feature type="signal peptide" evidence="6">
    <location>
        <begin position="1"/>
        <end position="15"/>
    </location>
</feature>
<evidence type="ECO:0000256" key="3">
    <source>
        <dbReference type="ARBA" id="ARBA00022801"/>
    </source>
</evidence>
<evidence type="ECO:0000313" key="9">
    <source>
        <dbReference type="Proteomes" id="UP000078544"/>
    </source>
</evidence>
<evidence type="ECO:0000313" key="8">
    <source>
        <dbReference type="EMBL" id="KZZ87940.1"/>
    </source>
</evidence>
<dbReference type="PANTHER" id="PTHR43806">
    <property type="entry name" value="PEPTIDASE S8"/>
    <property type="match status" value="1"/>
</dbReference>
<dbReference type="PROSITE" id="PS00136">
    <property type="entry name" value="SUBTILASE_ASP"/>
    <property type="match status" value="1"/>
</dbReference>
<feature type="chain" id="PRO_5012384795" evidence="6">
    <location>
        <begin position="16"/>
        <end position="496"/>
    </location>
</feature>
<proteinExistence type="inferred from homology"/>
<protein>
    <submittedName>
        <fullName evidence="8">Subtilisin-like serine protease</fullName>
    </submittedName>
</protein>
<dbReference type="Gene3D" id="3.30.70.80">
    <property type="entry name" value="Peptidase S8 propeptide/proteinase inhibitor I9"/>
    <property type="match status" value="1"/>
</dbReference>
<keyword evidence="4" id="KW-0720">Serine protease</keyword>
<dbReference type="InterPro" id="IPR036852">
    <property type="entry name" value="Peptidase_S8/S53_dom_sf"/>
</dbReference>
<dbReference type="PROSITE" id="PS00137">
    <property type="entry name" value="SUBTILASE_HIS"/>
    <property type="match status" value="1"/>
</dbReference>
<dbReference type="PROSITE" id="PS51892">
    <property type="entry name" value="SUBTILASE"/>
    <property type="match status" value="1"/>
</dbReference>
<dbReference type="PRINTS" id="PR00723">
    <property type="entry name" value="SUBTILISIN"/>
</dbReference>
<dbReference type="InterPro" id="IPR015500">
    <property type="entry name" value="Peptidase_S8_subtilisin-rel"/>
</dbReference>
<dbReference type="InterPro" id="IPR037045">
    <property type="entry name" value="S8pro/Inhibitor_I9_sf"/>
</dbReference>
<comment type="caution">
    <text evidence="5">Lacks conserved residue(s) required for the propagation of feature annotation.</text>
</comment>
<dbReference type="GO" id="GO:0004252">
    <property type="term" value="F:serine-type endopeptidase activity"/>
    <property type="evidence" value="ECO:0007669"/>
    <property type="project" value="InterPro"/>
</dbReference>
<sequence>MLGFIILLLLPAAWAKHVCKPVILSNNDKDCECESRRYIVTFRDDVRWSKRQEIVNSLPRKAHYVYNEVIKGFSATLENKDLAKLYDYDEYLEYVEADKPAIAHAVPAAEAPIAMRVELQAPWGLARIGHRQRGFANFRYHPRAGKGTCVYVLDTGIDDSHRDFGGRARQVRSFVEGQNKDGSGHGTHVAGSIGGRVYGVAKRANLYGVKVLDDDGCGPASRVIAGIAKQEFASFQAIASRRAMGLYSFFVRLERYSSPETWLWISRGRFRSGRDDSIHTSWWKSPSQAASKLHEHEIVYKPLKSAEICSACHHADILCQPKCQNPSQTCDFYRDCAEVVLSCGPDGYPIGKGLKNCRQFEKRLSHFTFVGQAWILEVMTCLQRSLVQPLSECSMTCDRFQDAAFASHPSCYVEAGVCELPLKDWVELVLTVRTDLLTGPALKQAVTTLGKCALRYTGLLDREIGTLERKLEKRDASDIRERIALLKSVRTFASGD</sequence>
<dbReference type="PANTHER" id="PTHR43806:SF11">
    <property type="entry name" value="CEREVISIN-RELATED"/>
    <property type="match status" value="1"/>
</dbReference>
<reference evidence="8 9" key="1">
    <citation type="journal article" date="2016" name="Genome Biol. Evol.">
        <title>Divergent and convergent evolution of fungal pathogenicity.</title>
        <authorList>
            <person name="Shang Y."/>
            <person name="Xiao G."/>
            <person name="Zheng P."/>
            <person name="Cen K."/>
            <person name="Zhan S."/>
            <person name="Wang C."/>
        </authorList>
    </citation>
    <scope>NUCLEOTIDE SEQUENCE [LARGE SCALE GENOMIC DNA]</scope>
    <source>
        <strain evidence="8 9">RCEF 2490</strain>
    </source>
</reference>
<dbReference type="SUPFAM" id="SSF54897">
    <property type="entry name" value="Protease propeptides/inhibitors"/>
    <property type="match status" value="1"/>
</dbReference>
<keyword evidence="2 8" id="KW-0645">Protease</keyword>
<dbReference type="EMBL" id="AZGY01000033">
    <property type="protein sequence ID" value="KZZ87940.1"/>
    <property type="molecule type" value="Genomic_DNA"/>
</dbReference>
<feature type="domain" description="Peptidase S8/S53" evidence="7">
    <location>
        <begin position="145"/>
        <end position="228"/>
    </location>
</feature>
<dbReference type="InterPro" id="IPR000209">
    <property type="entry name" value="Peptidase_S8/S53_dom"/>
</dbReference>
<evidence type="ECO:0000256" key="2">
    <source>
        <dbReference type="ARBA" id="ARBA00022670"/>
    </source>
</evidence>
<dbReference type="InterPro" id="IPR023827">
    <property type="entry name" value="Peptidase_S8_Asp-AS"/>
</dbReference>